<proteinExistence type="inferred from homology"/>
<dbReference type="OrthoDB" id="10260596at2759"/>
<evidence type="ECO:0000313" key="4">
    <source>
        <dbReference type="EMBL" id="KIY44917.1"/>
    </source>
</evidence>
<protein>
    <submittedName>
        <fullName evidence="4">Uncharacterized protein</fullName>
    </submittedName>
</protein>
<keyword evidence="5" id="KW-1185">Reference proteome</keyword>
<feature type="non-terminal residue" evidence="4">
    <location>
        <position position="156"/>
    </location>
</feature>
<dbReference type="Gene3D" id="1.20.5.2650">
    <property type="match status" value="1"/>
</dbReference>
<reference evidence="4 5" key="1">
    <citation type="journal article" date="2015" name="Fungal Genet. Biol.">
        <title>Evolution of novel wood decay mechanisms in Agaricales revealed by the genome sequences of Fistulina hepatica and Cylindrobasidium torrendii.</title>
        <authorList>
            <person name="Floudas D."/>
            <person name="Held B.W."/>
            <person name="Riley R."/>
            <person name="Nagy L.G."/>
            <person name="Koehler G."/>
            <person name="Ransdell A.S."/>
            <person name="Younus H."/>
            <person name="Chow J."/>
            <person name="Chiniquy J."/>
            <person name="Lipzen A."/>
            <person name="Tritt A."/>
            <person name="Sun H."/>
            <person name="Haridas S."/>
            <person name="LaButti K."/>
            <person name="Ohm R.A."/>
            <person name="Kues U."/>
            <person name="Blanchette R.A."/>
            <person name="Grigoriev I.V."/>
            <person name="Minto R.E."/>
            <person name="Hibbett D.S."/>
        </authorList>
    </citation>
    <scope>NUCLEOTIDE SEQUENCE [LARGE SCALE GENOMIC DNA]</scope>
    <source>
        <strain evidence="4 5">ATCC 64428</strain>
    </source>
</reference>
<feature type="non-terminal residue" evidence="4">
    <location>
        <position position="1"/>
    </location>
</feature>
<keyword evidence="3" id="KW-0687">Ribonucleoprotein</keyword>
<dbReference type="Pfam" id="PF01092">
    <property type="entry name" value="Ribosomal_S6e"/>
    <property type="match status" value="1"/>
</dbReference>
<dbReference type="GO" id="GO:0006412">
    <property type="term" value="P:translation"/>
    <property type="evidence" value="ECO:0007669"/>
    <property type="project" value="InterPro"/>
</dbReference>
<gene>
    <name evidence="4" type="ORF">FISHEDRAFT_11479</name>
</gene>
<accession>A0A0D7A1N0</accession>
<dbReference type="GO" id="GO:0005840">
    <property type="term" value="C:ribosome"/>
    <property type="evidence" value="ECO:0007669"/>
    <property type="project" value="UniProtKB-KW"/>
</dbReference>
<dbReference type="GO" id="GO:1990904">
    <property type="term" value="C:ribonucleoprotein complex"/>
    <property type="evidence" value="ECO:0007669"/>
    <property type="project" value="UniProtKB-KW"/>
</dbReference>
<dbReference type="InterPro" id="IPR001377">
    <property type="entry name" value="Ribosomal_eS6"/>
</dbReference>
<evidence type="ECO:0000313" key="5">
    <source>
        <dbReference type="Proteomes" id="UP000054144"/>
    </source>
</evidence>
<evidence type="ECO:0000256" key="2">
    <source>
        <dbReference type="ARBA" id="ARBA00022980"/>
    </source>
</evidence>
<organism evidence="4 5">
    <name type="scientific">Fistulina hepatica ATCC 64428</name>
    <dbReference type="NCBI Taxonomy" id="1128425"/>
    <lineage>
        <taxon>Eukaryota</taxon>
        <taxon>Fungi</taxon>
        <taxon>Dikarya</taxon>
        <taxon>Basidiomycota</taxon>
        <taxon>Agaricomycotina</taxon>
        <taxon>Agaricomycetes</taxon>
        <taxon>Agaricomycetidae</taxon>
        <taxon>Agaricales</taxon>
        <taxon>Fistulinaceae</taxon>
        <taxon>Fistulina</taxon>
    </lineage>
</organism>
<dbReference type="EMBL" id="KN882064">
    <property type="protein sequence ID" value="KIY44917.1"/>
    <property type="molecule type" value="Genomic_DNA"/>
</dbReference>
<comment type="similarity">
    <text evidence="1">Belongs to the eukaryotic ribosomal protein eS6 family.</text>
</comment>
<keyword evidence="2" id="KW-0689">Ribosomal protein</keyword>
<dbReference type="AlphaFoldDB" id="A0A0D7A1N0"/>
<evidence type="ECO:0000256" key="1">
    <source>
        <dbReference type="ARBA" id="ARBA00009312"/>
    </source>
</evidence>
<name>A0A0D7A1N0_9AGAR</name>
<dbReference type="GO" id="GO:0003735">
    <property type="term" value="F:structural constituent of ribosome"/>
    <property type="evidence" value="ECO:0007669"/>
    <property type="project" value="InterPro"/>
</dbReference>
<evidence type="ECO:0000256" key="3">
    <source>
        <dbReference type="ARBA" id="ARBA00023274"/>
    </source>
</evidence>
<dbReference type="PANTHER" id="PTHR11502">
    <property type="entry name" value="40S RIBOSOMAL PROTEIN S6"/>
    <property type="match status" value="1"/>
</dbReference>
<sequence length="156" mass="17806">TGLQKLFDFDKEHNYHIFYERKMGQEVPAYSLGDEWEDYVVRISDGNDKQSFPTKQSALLPHRAHLLLSDGHSCYRPRCTGENNDNGKTAISGPTMQPQTDLRLRKQGDNEIPGLTDQVPSKRLGLKRASHIRSMFALSKEDDVREACTSRQLHYG</sequence>
<dbReference type="Proteomes" id="UP000054144">
    <property type="component" value="Unassembled WGS sequence"/>
</dbReference>
<dbReference type="SMART" id="SM01405">
    <property type="entry name" value="Ribosomal_S6e"/>
    <property type="match status" value="1"/>
</dbReference>